<feature type="compositionally biased region" description="Basic and acidic residues" evidence="1">
    <location>
        <begin position="9"/>
        <end position="19"/>
    </location>
</feature>
<gene>
    <name evidence="2" type="ORF">EST38_g10838</name>
</gene>
<proteinExistence type="predicted"/>
<evidence type="ECO:0000313" key="3">
    <source>
        <dbReference type="Proteomes" id="UP000290288"/>
    </source>
</evidence>
<evidence type="ECO:0000256" key="1">
    <source>
        <dbReference type="SAM" id="MobiDB-lite"/>
    </source>
</evidence>
<organism evidence="2 3">
    <name type="scientific">Candolleomyces aberdarensis</name>
    <dbReference type="NCBI Taxonomy" id="2316362"/>
    <lineage>
        <taxon>Eukaryota</taxon>
        <taxon>Fungi</taxon>
        <taxon>Dikarya</taxon>
        <taxon>Basidiomycota</taxon>
        <taxon>Agaricomycotina</taxon>
        <taxon>Agaricomycetes</taxon>
        <taxon>Agaricomycetidae</taxon>
        <taxon>Agaricales</taxon>
        <taxon>Agaricineae</taxon>
        <taxon>Psathyrellaceae</taxon>
        <taxon>Candolleomyces</taxon>
    </lineage>
</organism>
<name>A0A4Q2D8M8_9AGAR</name>
<sequence length="44" mass="5093">MLRTSDLTSIKDAEERDFKPPNTKITYETAVLETRDFPEPFGMT</sequence>
<dbReference type="EMBL" id="SDEE01000611">
    <property type="protein sequence ID" value="RXW15011.1"/>
    <property type="molecule type" value="Genomic_DNA"/>
</dbReference>
<dbReference type="Proteomes" id="UP000290288">
    <property type="component" value="Unassembled WGS sequence"/>
</dbReference>
<protein>
    <submittedName>
        <fullName evidence="2">Uncharacterized protein</fullName>
    </submittedName>
</protein>
<evidence type="ECO:0000313" key="2">
    <source>
        <dbReference type="EMBL" id="RXW15011.1"/>
    </source>
</evidence>
<reference evidence="2 3" key="1">
    <citation type="submission" date="2019-01" db="EMBL/GenBank/DDBJ databases">
        <title>Draft genome sequence of Psathyrella aberdarensis IHI B618.</title>
        <authorList>
            <person name="Buettner E."/>
            <person name="Kellner H."/>
        </authorList>
    </citation>
    <scope>NUCLEOTIDE SEQUENCE [LARGE SCALE GENOMIC DNA]</scope>
    <source>
        <strain evidence="2 3">IHI B618</strain>
    </source>
</reference>
<accession>A0A4Q2D8M8</accession>
<dbReference type="AlphaFoldDB" id="A0A4Q2D8M8"/>
<comment type="caution">
    <text evidence="2">The sequence shown here is derived from an EMBL/GenBank/DDBJ whole genome shotgun (WGS) entry which is preliminary data.</text>
</comment>
<feature type="region of interest" description="Disordered" evidence="1">
    <location>
        <begin position="1"/>
        <end position="22"/>
    </location>
</feature>
<keyword evidence="3" id="KW-1185">Reference proteome</keyword>